<dbReference type="NCBIfam" id="NF007215">
    <property type="entry name" value="PRK09637.1"/>
    <property type="match status" value="1"/>
</dbReference>
<dbReference type="Proteomes" id="UP000717364">
    <property type="component" value="Unassembled WGS sequence"/>
</dbReference>
<evidence type="ECO:0000256" key="1">
    <source>
        <dbReference type="ARBA" id="ARBA00010641"/>
    </source>
</evidence>
<dbReference type="Pfam" id="PF04542">
    <property type="entry name" value="Sigma70_r2"/>
    <property type="match status" value="1"/>
</dbReference>
<dbReference type="NCBIfam" id="TIGR02959">
    <property type="entry name" value="SigZ"/>
    <property type="match status" value="1"/>
</dbReference>
<dbReference type="SUPFAM" id="SSF88659">
    <property type="entry name" value="Sigma3 and sigma4 domains of RNA polymerase sigma factors"/>
    <property type="match status" value="1"/>
</dbReference>
<evidence type="ECO:0000256" key="5">
    <source>
        <dbReference type="NCBIfam" id="TIGR02959"/>
    </source>
</evidence>
<dbReference type="InterPro" id="IPR013249">
    <property type="entry name" value="RNA_pol_sigma70_r4_t2"/>
</dbReference>
<feature type="domain" description="RNA polymerase sigma factor 70 region 4 type 2" evidence="7">
    <location>
        <begin position="103"/>
        <end position="149"/>
    </location>
</feature>
<reference evidence="8" key="2">
    <citation type="journal article" date="2021" name="Mar. Drugs">
        <title>Genome Reduction and Secondary Metabolism of the Marine Sponge-Associated Cyanobacterium Leptothoe.</title>
        <authorList>
            <person name="Konstantinou D."/>
            <person name="Popin R.V."/>
            <person name="Fewer D.P."/>
            <person name="Sivonen K."/>
            <person name="Gkelis S."/>
        </authorList>
    </citation>
    <scope>NUCLEOTIDE SEQUENCE</scope>
    <source>
        <strain evidence="8">TAU-MAC 1115</strain>
    </source>
</reference>
<protein>
    <recommendedName>
        <fullName evidence="5">RNA polymerase sigma factor SigZ</fullName>
    </recommendedName>
</protein>
<keyword evidence="9" id="KW-1185">Reference proteome</keyword>
<dbReference type="InterPro" id="IPR013325">
    <property type="entry name" value="RNA_pol_sigma_r2"/>
</dbReference>
<dbReference type="AlphaFoldDB" id="A0A947DK05"/>
<dbReference type="InterPro" id="IPR014284">
    <property type="entry name" value="RNA_pol_sigma-70_dom"/>
</dbReference>
<dbReference type="Pfam" id="PF08281">
    <property type="entry name" value="Sigma70_r4_2"/>
    <property type="match status" value="1"/>
</dbReference>
<evidence type="ECO:0000259" key="7">
    <source>
        <dbReference type="Pfam" id="PF08281"/>
    </source>
</evidence>
<dbReference type="InterPro" id="IPR007627">
    <property type="entry name" value="RNA_pol_sigma70_r2"/>
</dbReference>
<comment type="similarity">
    <text evidence="1">Belongs to the sigma-70 factor family. ECF subfamily.</text>
</comment>
<sequence length="180" mass="20936">MQLEQLWDEYRTSIKAFLQSRVSNSDDVDDLLQEILIKTYKNIHTIKSDSSAKSWLFQVANRTIIDFYRKQGRSTTLKYDQPWYLEDESEAENALGNCVLPFIKALPEDSKRLLMAVDIDGKSQKEYANELGVKYSTLKSRVKKARGQLRTLFEDCCKFTFDSRGNMIDYDPKSDQCQDC</sequence>
<dbReference type="SUPFAM" id="SSF88946">
    <property type="entry name" value="Sigma2 domain of RNA polymerase sigma factors"/>
    <property type="match status" value="1"/>
</dbReference>
<keyword evidence="3" id="KW-0731">Sigma factor</keyword>
<dbReference type="CDD" id="cd06171">
    <property type="entry name" value="Sigma70_r4"/>
    <property type="match status" value="1"/>
</dbReference>
<dbReference type="GO" id="GO:0006352">
    <property type="term" value="P:DNA-templated transcription initiation"/>
    <property type="evidence" value="ECO:0007669"/>
    <property type="project" value="InterPro"/>
</dbReference>
<dbReference type="PANTHER" id="PTHR43133:SF62">
    <property type="entry name" value="RNA POLYMERASE SIGMA FACTOR SIGZ"/>
    <property type="match status" value="1"/>
</dbReference>
<dbReference type="NCBIfam" id="TIGR02937">
    <property type="entry name" value="sigma70-ECF"/>
    <property type="match status" value="1"/>
</dbReference>
<dbReference type="InterPro" id="IPR014304">
    <property type="entry name" value="RNA_pol_sigma-Z"/>
</dbReference>
<dbReference type="RefSeq" id="WP_215610902.1">
    <property type="nucleotide sequence ID" value="NZ_JADOES010000061.1"/>
</dbReference>
<proteinExistence type="inferred from homology"/>
<evidence type="ECO:0000313" key="8">
    <source>
        <dbReference type="EMBL" id="MBT9317839.1"/>
    </source>
</evidence>
<dbReference type="Gene3D" id="1.10.10.10">
    <property type="entry name" value="Winged helix-like DNA-binding domain superfamily/Winged helix DNA-binding domain"/>
    <property type="match status" value="1"/>
</dbReference>
<dbReference type="PANTHER" id="PTHR43133">
    <property type="entry name" value="RNA POLYMERASE ECF-TYPE SIGMA FACTO"/>
    <property type="match status" value="1"/>
</dbReference>
<organism evidence="8 9">
    <name type="scientific">Leptothoe spongobia TAU-MAC 1115</name>
    <dbReference type="NCBI Taxonomy" id="1967444"/>
    <lineage>
        <taxon>Bacteria</taxon>
        <taxon>Bacillati</taxon>
        <taxon>Cyanobacteriota</taxon>
        <taxon>Cyanophyceae</taxon>
        <taxon>Nodosilineales</taxon>
        <taxon>Cymatolegaceae</taxon>
        <taxon>Leptothoe</taxon>
        <taxon>Leptothoe spongobia</taxon>
    </lineage>
</organism>
<dbReference type="EMBL" id="JADOES010000061">
    <property type="protein sequence ID" value="MBT9317839.1"/>
    <property type="molecule type" value="Genomic_DNA"/>
</dbReference>
<evidence type="ECO:0000259" key="6">
    <source>
        <dbReference type="Pfam" id="PF04542"/>
    </source>
</evidence>
<name>A0A947DK05_9CYAN</name>
<keyword evidence="2" id="KW-0805">Transcription regulation</keyword>
<dbReference type="InterPro" id="IPR036388">
    <property type="entry name" value="WH-like_DNA-bd_sf"/>
</dbReference>
<accession>A0A947DK05</accession>
<comment type="caution">
    <text evidence="8">The sequence shown here is derived from an EMBL/GenBank/DDBJ whole genome shotgun (WGS) entry which is preliminary data.</text>
</comment>
<reference evidence="8" key="1">
    <citation type="submission" date="2020-11" db="EMBL/GenBank/DDBJ databases">
        <authorList>
            <person name="Konstantinou D."/>
            <person name="Gkelis S."/>
            <person name="Popin R."/>
            <person name="Fewer D."/>
            <person name="Sivonen K."/>
        </authorList>
    </citation>
    <scope>NUCLEOTIDE SEQUENCE</scope>
    <source>
        <strain evidence="8">TAU-MAC 1115</strain>
    </source>
</reference>
<evidence type="ECO:0000313" key="9">
    <source>
        <dbReference type="Proteomes" id="UP000717364"/>
    </source>
</evidence>
<dbReference type="GO" id="GO:0003677">
    <property type="term" value="F:DNA binding"/>
    <property type="evidence" value="ECO:0007669"/>
    <property type="project" value="InterPro"/>
</dbReference>
<evidence type="ECO:0000256" key="2">
    <source>
        <dbReference type="ARBA" id="ARBA00023015"/>
    </source>
</evidence>
<gene>
    <name evidence="8" type="primary">sigZ</name>
    <name evidence="8" type="ORF">IXB50_20685</name>
</gene>
<dbReference type="Gene3D" id="1.10.1740.10">
    <property type="match status" value="1"/>
</dbReference>
<dbReference type="GO" id="GO:0016987">
    <property type="term" value="F:sigma factor activity"/>
    <property type="evidence" value="ECO:0007669"/>
    <property type="project" value="UniProtKB-KW"/>
</dbReference>
<dbReference type="InterPro" id="IPR013324">
    <property type="entry name" value="RNA_pol_sigma_r3/r4-like"/>
</dbReference>
<feature type="domain" description="RNA polymerase sigma-70 region 2" evidence="6">
    <location>
        <begin position="6"/>
        <end position="73"/>
    </location>
</feature>
<dbReference type="InterPro" id="IPR039425">
    <property type="entry name" value="RNA_pol_sigma-70-like"/>
</dbReference>
<keyword evidence="4" id="KW-0804">Transcription</keyword>
<evidence type="ECO:0000256" key="3">
    <source>
        <dbReference type="ARBA" id="ARBA00023082"/>
    </source>
</evidence>
<evidence type="ECO:0000256" key="4">
    <source>
        <dbReference type="ARBA" id="ARBA00023163"/>
    </source>
</evidence>